<evidence type="ECO:0000313" key="4">
    <source>
        <dbReference type="EMBL" id="OZI16498.1"/>
    </source>
</evidence>
<keyword evidence="2" id="KW-0560">Oxidoreductase</keyword>
<proteinExistence type="inferred from homology"/>
<gene>
    <name evidence="4" type="ORF">CAL19_17620</name>
</gene>
<evidence type="ECO:0000256" key="1">
    <source>
        <dbReference type="ARBA" id="ARBA00009410"/>
    </source>
</evidence>
<keyword evidence="5" id="KW-1185">Reference proteome</keyword>
<sequence>MSNTGAARPLPKTLDVAVIGGGIIGVSTAYALARAGVRVGVFEKGHIGGEQSSRNWGWVRTLGRDPAEVPLAIRAKQLWADIQAQVDVGFRNTGVLYLQEADADRQQHQGWLQSVRDYGVDATLLERAALSSLIPASARQWSGAMYSASDGVAEPAIATQCIADLARQAGALVHENCAVRGVEQSGGKVSAVVTEHGAVAVQSALLAGGAWSRLFCGNLGVEFPQLKVRGSVLRTTALDAGPLAAINGKNFTCRKRGDGGYTVSQFGASMADLVPDSFRLFGSFVRSWLRNRDFVRLRVGKRFFEELAVPRRFALDQVSPFERTRVLDPGPSQAGLRQAWQNVVHAFPEFAQARVAQSWAGYIDVTPDALPVMSAVDAVPGLYLASGFSGHGFGIGPAAGEVMKDLLLGNRPAVDMGAFRLGRFL</sequence>
<dbReference type="PANTHER" id="PTHR13847">
    <property type="entry name" value="SARCOSINE DEHYDROGENASE-RELATED"/>
    <property type="match status" value="1"/>
</dbReference>
<reference evidence="5" key="1">
    <citation type="submission" date="2017-05" db="EMBL/GenBank/DDBJ databases">
        <title>Complete and WGS of Bordetella genogroups.</title>
        <authorList>
            <person name="Spilker T."/>
            <person name="Lipuma J."/>
        </authorList>
    </citation>
    <scope>NUCLEOTIDE SEQUENCE [LARGE SCALE GENOMIC DNA]</scope>
    <source>
        <strain evidence="5">AU18089</strain>
    </source>
</reference>
<dbReference type="EMBL" id="NEVK01000008">
    <property type="protein sequence ID" value="OZI16498.1"/>
    <property type="molecule type" value="Genomic_DNA"/>
</dbReference>
<dbReference type="SUPFAM" id="SSF51905">
    <property type="entry name" value="FAD/NAD(P)-binding domain"/>
    <property type="match status" value="1"/>
</dbReference>
<dbReference type="AlphaFoldDB" id="A0A261QUM7"/>
<dbReference type="Pfam" id="PF01266">
    <property type="entry name" value="DAO"/>
    <property type="match status" value="1"/>
</dbReference>
<dbReference type="InterPro" id="IPR006076">
    <property type="entry name" value="FAD-dep_OxRdtase"/>
</dbReference>
<comment type="caution">
    <text evidence="4">The sequence shown here is derived from an EMBL/GenBank/DDBJ whole genome shotgun (WGS) entry which is preliminary data.</text>
</comment>
<dbReference type="Proteomes" id="UP000216947">
    <property type="component" value="Unassembled WGS sequence"/>
</dbReference>
<dbReference type="GO" id="GO:0008718">
    <property type="term" value="F:D-amino-acid dehydrogenase activity"/>
    <property type="evidence" value="ECO:0007669"/>
    <property type="project" value="TreeGrafter"/>
</dbReference>
<dbReference type="PANTHER" id="PTHR13847:SF280">
    <property type="entry name" value="D-AMINO ACID DEHYDROGENASE"/>
    <property type="match status" value="1"/>
</dbReference>
<dbReference type="Gene3D" id="3.50.50.60">
    <property type="entry name" value="FAD/NAD(P)-binding domain"/>
    <property type="match status" value="3"/>
</dbReference>
<dbReference type="GO" id="GO:0005886">
    <property type="term" value="C:plasma membrane"/>
    <property type="evidence" value="ECO:0007669"/>
    <property type="project" value="TreeGrafter"/>
</dbReference>
<name>A0A261QUM7_9BORD</name>
<organism evidence="4 5">
    <name type="scientific">Bordetella genomosp. 7</name>
    <dbReference type="NCBI Taxonomy" id="1416805"/>
    <lineage>
        <taxon>Bacteria</taxon>
        <taxon>Pseudomonadati</taxon>
        <taxon>Pseudomonadota</taxon>
        <taxon>Betaproteobacteria</taxon>
        <taxon>Burkholderiales</taxon>
        <taxon>Alcaligenaceae</taxon>
        <taxon>Bordetella</taxon>
    </lineage>
</organism>
<evidence type="ECO:0000256" key="2">
    <source>
        <dbReference type="ARBA" id="ARBA00023002"/>
    </source>
</evidence>
<dbReference type="GO" id="GO:0005737">
    <property type="term" value="C:cytoplasm"/>
    <property type="evidence" value="ECO:0007669"/>
    <property type="project" value="TreeGrafter"/>
</dbReference>
<dbReference type="GO" id="GO:0055130">
    <property type="term" value="P:D-alanine catabolic process"/>
    <property type="evidence" value="ECO:0007669"/>
    <property type="project" value="TreeGrafter"/>
</dbReference>
<feature type="domain" description="FAD dependent oxidoreductase" evidence="3">
    <location>
        <begin position="15"/>
        <end position="406"/>
    </location>
</feature>
<evidence type="ECO:0000259" key="3">
    <source>
        <dbReference type="Pfam" id="PF01266"/>
    </source>
</evidence>
<comment type="similarity">
    <text evidence="1">Belongs to the DadA oxidoreductase family.</text>
</comment>
<protein>
    <submittedName>
        <fullName evidence="4">D-amino-acid oxidase</fullName>
    </submittedName>
</protein>
<dbReference type="InterPro" id="IPR036188">
    <property type="entry name" value="FAD/NAD-bd_sf"/>
</dbReference>
<accession>A0A261QUM7</accession>
<evidence type="ECO:0000313" key="5">
    <source>
        <dbReference type="Proteomes" id="UP000216947"/>
    </source>
</evidence>